<organism evidence="1 2">
    <name type="scientific">Vigna angularis var. angularis</name>
    <dbReference type="NCBI Taxonomy" id="157739"/>
    <lineage>
        <taxon>Eukaryota</taxon>
        <taxon>Viridiplantae</taxon>
        <taxon>Streptophyta</taxon>
        <taxon>Embryophyta</taxon>
        <taxon>Tracheophyta</taxon>
        <taxon>Spermatophyta</taxon>
        <taxon>Magnoliopsida</taxon>
        <taxon>eudicotyledons</taxon>
        <taxon>Gunneridae</taxon>
        <taxon>Pentapetalae</taxon>
        <taxon>rosids</taxon>
        <taxon>fabids</taxon>
        <taxon>Fabales</taxon>
        <taxon>Fabaceae</taxon>
        <taxon>Papilionoideae</taxon>
        <taxon>50 kb inversion clade</taxon>
        <taxon>NPAAA clade</taxon>
        <taxon>indigoferoid/millettioid clade</taxon>
        <taxon>Phaseoleae</taxon>
        <taxon>Vigna</taxon>
    </lineage>
</organism>
<dbReference type="Proteomes" id="UP000291084">
    <property type="component" value="Chromosome 11"/>
</dbReference>
<name>A0A0S3T9N0_PHAAN</name>
<dbReference type="AlphaFoldDB" id="A0A0S3T9N0"/>
<evidence type="ECO:0000313" key="2">
    <source>
        <dbReference type="Proteomes" id="UP000291084"/>
    </source>
</evidence>
<dbReference type="EMBL" id="AP015044">
    <property type="protein sequence ID" value="BAU01783.1"/>
    <property type="molecule type" value="Genomic_DNA"/>
</dbReference>
<keyword evidence="2" id="KW-1185">Reference proteome</keyword>
<accession>A0A0S3T9N0</accession>
<proteinExistence type="predicted"/>
<protein>
    <submittedName>
        <fullName evidence="1">Uncharacterized protein</fullName>
    </submittedName>
</protein>
<sequence length="90" mass="10515">MVKKNIQRAPLLKENIKCFSPKLKSPCFYSSKSKSSCFFRVCISTNENHRFLLFASTFPCTPPSRDTNSIFQIKNANRELLKRKNESFYL</sequence>
<evidence type="ECO:0000313" key="1">
    <source>
        <dbReference type="EMBL" id="BAU01783.1"/>
    </source>
</evidence>
<gene>
    <name evidence="1" type="primary">Vigan.11G109100</name>
    <name evidence="1" type="ORF">VIGAN_11109100</name>
</gene>
<reference evidence="1 2" key="1">
    <citation type="journal article" date="2015" name="Sci. Rep.">
        <title>The power of single molecule real-time sequencing technology in the de novo assembly of a eukaryotic genome.</title>
        <authorList>
            <person name="Sakai H."/>
            <person name="Naito K."/>
            <person name="Ogiso-Tanaka E."/>
            <person name="Takahashi Y."/>
            <person name="Iseki K."/>
            <person name="Muto C."/>
            <person name="Satou K."/>
            <person name="Teruya K."/>
            <person name="Shiroma A."/>
            <person name="Shimoji M."/>
            <person name="Hirano T."/>
            <person name="Itoh T."/>
            <person name="Kaga A."/>
            <person name="Tomooka N."/>
        </authorList>
    </citation>
    <scope>NUCLEOTIDE SEQUENCE [LARGE SCALE GENOMIC DNA]</scope>
    <source>
        <strain evidence="2">cv. Shumari</strain>
    </source>
</reference>